<dbReference type="PROSITE" id="PS50862">
    <property type="entry name" value="AA_TRNA_LIGASE_II"/>
    <property type="match status" value="1"/>
</dbReference>
<sequence length="558" mass="63630">MNVLRRTLFTPSKKISSEVLRNGTTHDLLQELGYIKQSHAGLVHWLPLGLRTLRNVEDVVRKKMEESGAHEVQLSTLSSKLLWERTDRWNNHELFKLKDGKGASFCLSPTCEEEMTWLMKGYLQSYKDLPLIVYQITRKYRDELRPRGGLLRGREFLMKDAYSFHLDSSDAIKTFHKMNDIYSGILKEFRLPFVSAVADCANMGGEMSKEYHYLSDGGEDVLYTCDSCAHVSNIEKCSSMPIESAQMASDVNVRYALNQEHDVLICFYYPAKRIFNWNLALDALENDIDRSLKNVPNDKVIEIFLKQNEDPIFSSIVRVMDTRLSPRCNLPEFPLKQYLKNNFSQLNGYTLVDAEEGELCGECGKGTLKASKSIELCHTFYLGRRYSEPLNATIRSTNNDKVTIEMGSYGIGISRLLAAVAQVSKDHLGLCWPSTIAPYKISLNYAQDDENVKTVKNLLRFDPFIDTSASATLGTRLQLSQQLGIPLSVIVGKKSWPKVEIEVRGKRFSNLWIQHHAKSAMQYSWDYIPANPAEHSLEKHHCLPEHLNDVLTILLQDL</sequence>
<dbReference type="eggNOG" id="KOG2324">
    <property type="taxonomic scope" value="Eukaryota"/>
</dbReference>
<proteinExistence type="inferred from homology"/>
<dbReference type="InterPro" id="IPR002316">
    <property type="entry name" value="Pro-tRNA-ligase_IIa"/>
</dbReference>
<dbReference type="HOGENOM" id="CLU_016739_0_0_1"/>
<dbReference type="NCBIfam" id="TIGR00409">
    <property type="entry name" value="proS_fam_II"/>
    <property type="match status" value="1"/>
</dbReference>
<dbReference type="GeneID" id="11470221"/>
<evidence type="ECO:0000256" key="4">
    <source>
        <dbReference type="ARBA" id="ARBA00022741"/>
    </source>
</evidence>
<dbReference type="OrthoDB" id="10267474at2759"/>
<dbReference type="InterPro" id="IPR002314">
    <property type="entry name" value="aa-tRNA-synt_IIb"/>
</dbReference>
<dbReference type="GO" id="GO:0006433">
    <property type="term" value="P:prolyl-tRNA aminoacylation"/>
    <property type="evidence" value="ECO:0007669"/>
    <property type="project" value="InterPro"/>
</dbReference>
<comment type="catalytic activity">
    <reaction evidence="9">
        <text>tRNA(Pro) + L-proline + ATP = L-prolyl-tRNA(Pro) + AMP + diphosphate</text>
        <dbReference type="Rhea" id="RHEA:14305"/>
        <dbReference type="Rhea" id="RHEA-COMP:9700"/>
        <dbReference type="Rhea" id="RHEA-COMP:9702"/>
        <dbReference type="ChEBI" id="CHEBI:30616"/>
        <dbReference type="ChEBI" id="CHEBI:33019"/>
        <dbReference type="ChEBI" id="CHEBI:60039"/>
        <dbReference type="ChEBI" id="CHEBI:78442"/>
        <dbReference type="ChEBI" id="CHEBI:78532"/>
        <dbReference type="ChEBI" id="CHEBI:456215"/>
        <dbReference type="EC" id="6.1.1.15"/>
    </reaction>
</comment>
<dbReference type="GO" id="GO:0005739">
    <property type="term" value="C:mitochondrion"/>
    <property type="evidence" value="ECO:0007669"/>
    <property type="project" value="TreeGrafter"/>
</dbReference>
<dbReference type="InterPro" id="IPR050062">
    <property type="entry name" value="Pro-tRNA_synthetase"/>
</dbReference>
<dbReference type="Proteomes" id="UP000006790">
    <property type="component" value="Chromosome 4"/>
</dbReference>
<feature type="domain" description="Aminoacyl-transfer RNA synthetases class-II family profile" evidence="10">
    <location>
        <begin position="49"/>
        <end position="433"/>
    </location>
</feature>
<dbReference type="InParanoid" id="G8JSK5"/>
<evidence type="ECO:0000256" key="3">
    <source>
        <dbReference type="ARBA" id="ARBA00022598"/>
    </source>
</evidence>
<dbReference type="PANTHER" id="PTHR42753">
    <property type="entry name" value="MITOCHONDRIAL RIBOSOME PROTEIN L39/PROLYL-TRNA LIGASE FAMILY MEMBER"/>
    <property type="match status" value="1"/>
</dbReference>
<accession>G8JSK5</accession>
<keyword evidence="6" id="KW-0648">Protein biosynthesis</keyword>
<comment type="similarity">
    <text evidence="1">Belongs to the class-II aminoacyl-tRNA synthetase family.</text>
</comment>
<dbReference type="Gene3D" id="3.30.930.10">
    <property type="entry name" value="Bira Bifunctional Protein, Domain 2"/>
    <property type="match status" value="2"/>
</dbReference>
<dbReference type="GO" id="GO:0005524">
    <property type="term" value="F:ATP binding"/>
    <property type="evidence" value="ECO:0007669"/>
    <property type="project" value="UniProtKB-KW"/>
</dbReference>
<dbReference type="EMBL" id="CP002500">
    <property type="protein sequence ID" value="AET39727.1"/>
    <property type="molecule type" value="Genomic_DNA"/>
</dbReference>
<keyword evidence="4" id="KW-0547">Nucleotide-binding</keyword>
<evidence type="ECO:0000256" key="6">
    <source>
        <dbReference type="ARBA" id="ARBA00022917"/>
    </source>
</evidence>
<dbReference type="OMA" id="NCDYAAN"/>
<evidence type="ECO:0000256" key="2">
    <source>
        <dbReference type="ARBA" id="ARBA00012831"/>
    </source>
</evidence>
<dbReference type="InterPro" id="IPR036621">
    <property type="entry name" value="Anticodon-bd_dom_sf"/>
</dbReference>
<keyword evidence="7" id="KW-0030">Aminoacyl-tRNA synthetase</keyword>
<dbReference type="RefSeq" id="XP_003646544.1">
    <property type="nucleotide sequence ID" value="XM_003646496.1"/>
</dbReference>
<dbReference type="KEGG" id="erc:Ecym_4707"/>
<dbReference type="GO" id="GO:0004827">
    <property type="term" value="F:proline-tRNA ligase activity"/>
    <property type="evidence" value="ECO:0007669"/>
    <property type="project" value="UniProtKB-EC"/>
</dbReference>
<dbReference type="PANTHER" id="PTHR42753:SF2">
    <property type="entry name" value="PROLINE--TRNA LIGASE"/>
    <property type="match status" value="1"/>
</dbReference>
<protein>
    <recommendedName>
        <fullName evidence="2">proline--tRNA ligase</fullName>
        <ecNumber evidence="2">6.1.1.15</ecNumber>
    </recommendedName>
    <alternativeName>
        <fullName evidence="8">Prolyl-tRNA synthetase</fullName>
    </alternativeName>
</protein>
<evidence type="ECO:0000313" key="11">
    <source>
        <dbReference type="EMBL" id="AET39727.1"/>
    </source>
</evidence>
<evidence type="ECO:0000259" key="10">
    <source>
        <dbReference type="PROSITE" id="PS50862"/>
    </source>
</evidence>
<evidence type="ECO:0000256" key="5">
    <source>
        <dbReference type="ARBA" id="ARBA00022840"/>
    </source>
</evidence>
<gene>
    <name evidence="11" type="ordered locus">Ecym_4707</name>
</gene>
<keyword evidence="5" id="KW-0067">ATP-binding</keyword>
<name>G8JSK5_ERECY</name>
<dbReference type="SUPFAM" id="SSF52954">
    <property type="entry name" value="Class II aaRS ABD-related"/>
    <property type="match status" value="1"/>
</dbReference>
<dbReference type="EC" id="6.1.1.15" evidence="2"/>
<evidence type="ECO:0000313" key="12">
    <source>
        <dbReference type="Proteomes" id="UP000006790"/>
    </source>
</evidence>
<dbReference type="AlphaFoldDB" id="G8JSK5"/>
<dbReference type="Pfam" id="PF00587">
    <property type="entry name" value="tRNA-synt_2b"/>
    <property type="match status" value="1"/>
</dbReference>
<organism evidence="11 12">
    <name type="scientific">Eremothecium cymbalariae (strain CBS 270.75 / DBVPG 7215 / KCTC 17166 / NRRL Y-17582)</name>
    <name type="common">Yeast</name>
    <dbReference type="NCBI Taxonomy" id="931890"/>
    <lineage>
        <taxon>Eukaryota</taxon>
        <taxon>Fungi</taxon>
        <taxon>Dikarya</taxon>
        <taxon>Ascomycota</taxon>
        <taxon>Saccharomycotina</taxon>
        <taxon>Saccharomycetes</taxon>
        <taxon>Saccharomycetales</taxon>
        <taxon>Saccharomycetaceae</taxon>
        <taxon>Eremothecium</taxon>
    </lineage>
</organism>
<keyword evidence="12" id="KW-1185">Reference proteome</keyword>
<keyword evidence="3" id="KW-0436">Ligase</keyword>
<dbReference type="STRING" id="931890.G8JSK5"/>
<evidence type="ECO:0000256" key="7">
    <source>
        <dbReference type="ARBA" id="ARBA00023146"/>
    </source>
</evidence>
<evidence type="ECO:0000256" key="1">
    <source>
        <dbReference type="ARBA" id="ARBA00008226"/>
    </source>
</evidence>
<dbReference type="InterPro" id="IPR006195">
    <property type="entry name" value="aa-tRNA-synth_II"/>
</dbReference>
<evidence type="ECO:0000256" key="8">
    <source>
        <dbReference type="ARBA" id="ARBA00029731"/>
    </source>
</evidence>
<dbReference type="Gene3D" id="3.40.50.800">
    <property type="entry name" value="Anticodon-binding domain"/>
    <property type="match status" value="1"/>
</dbReference>
<evidence type="ECO:0000256" key="9">
    <source>
        <dbReference type="ARBA" id="ARBA00047671"/>
    </source>
</evidence>
<reference evidence="12" key="1">
    <citation type="journal article" date="2012" name="G3 (Bethesda)">
        <title>Pichia sorbitophila, an interspecies yeast hybrid reveals early steps of genome resolution following polyploidization.</title>
        <authorList>
            <person name="Leh Louis V."/>
            <person name="Despons L."/>
            <person name="Friedrich A."/>
            <person name="Martin T."/>
            <person name="Durrens P."/>
            <person name="Casaregola S."/>
            <person name="Neuveglise C."/>
            <person name="Fairhead C."/>
            <person name="Marck C."/>
            <person name="Cruz J.A."/>
            <person name="Straub M.L."/>
            <person name="Kugler V."/>
            <person name="Sacerdot C."/>
            <person name="Uzunov Z."/>
            <person name="Thierry A."/>
            <person name="Weiss S."/>
            <person name="Bleykasten C."/>
            <person name="De Montigny J."/>
            <person name="Jacques N."/>
            <person name="Jung P."/>
            <person name="Lemaire M."/>
            <person name="Mallet S."/>
            <person name="Morel G."/>
            <person name="Richard G.F."/>
            <person name="Sarkar A."/>
            <person name="Savel G."/>
            <person name="Schacherer J."/>
            <person name="Seret M.L."/>
            <person name="Talla E."/>
            <person name="Samson G."/>
            <person name="Jubin C."/>
            <person name="Poulain J."/>
            <person name="Vacherie B."/>
            <person name="Barbe V."/>
            <person name="Pelletier E."/>
            <person name="Sherman D.J."/>
            <person name="Westhof E."/>
            <person name="Weissenbach J."/>
            <person name="Baret P.V."/>
            <person name="Wincker P."/>
            <person name="Gaillardin C."/>
            <person name="Dujon B."/>
            <person name="Souciet J.L."/>
        </authorList>
    </citation>
    <scope>NUCLEOTIDE SEQUENCE [LARGE SCALE GENOMIC DNA]</scope>
    <source>
        <strain evidence="12">CBS 270.75 / DBVPG 7215 / KCTC 17166 / NRRL Y-17582</strain>
    </source>
</reference>
<dbReference type="FunCoup" id="G8JSK5">
    <property type="interactions" value="424"/>
</dbReference>
<dbReference type="InterPro" id="IPR045864">
    <property type="entry name" value="aa-tRNA-synth_II/BPL/LPL"/>
</dbReference>
<dbReference type="SUPFAM" id="SSF55681">
    <property type="entry name" value="Class II aaRS and biotin synthetases"/>
    <property type="match status" value="1"/>
</dbReference>
<dbReference type="PRINTS" id="PR01046">
    <property type="entry name" value="TRNASYNTHPRO"/>
</dbReference>
<dbReference type="InterPro" id="IPR004500">
    <property type="entry name" value="Pro-tRNA-synth_IIa_bac-type"/>
</dbReference>